<evidence type="ECO:0000313" key="1">
    <source>
        <dbReference type="EMBL" id="PMS16828.1"/>
    </source>
</evidence>
<name>A0A2N7VI50_9BURK</name>
<dbReference type="Proteomes" id="UP000235616">
    <property type="component" value="Unassembled WGS sequence"/>
</dbReference>
<accession>A0A2N7VI50</accession>
<comment type="caution">
    <text evidence="1">The sequence shown here is derived from an EMBL/GenBank/DDBJ whole genome shotgun (WGS) entry which is preliminary data.</text>
</comment>
<protein>
    <submittedName>
        <fullName evidence="1">Uncharacterized protein</fullName>
    </submittedName>
</protein>
<proteinExistence type="predicted"/>
<gene>
    <name evidence="1" type="ORF">C0Z18_22020</name>
</gene>
<evidence type="ECO:0000313" key="2">
    <source>
        <dbReference type="Proteomes" id="UP000235616"/>
    </source>
</evidence>
<dbReference type="RefSeq" id="WP_102647569.1">
    <property type="nucleotide sequence ID" value="NZ_PNYA01000022.1"/>
</dbReference>
<dbReference type="EMBL" id="PNYA01000022">
    <property type="protein sequence ID" value="PMS16828.1"/>
    <property type="molecule type" value="Genomic_DNA"/>
</dbReference>
<dbReference type="AlphaFoldDB" id="A0A2N7VI50"/>
<reference evidence="1 2" key="1">
    <citation type="submission" date="2018-01" db="EMBL/GenBank/DDBJ databases">
        <title>Whole genome analyses suggest that Burkholderia sensu lato contains two further novel genera in the rhizoxinica-symbiotica group Mycetohabitans gen. nov., and Trinickia gen. nov.: implications for the evolution of diazotrophy and nodulation in the Burkholderiaceae.</title>
        <authorList>
            <person name="Estrada-de los Santos P."/>
            <person name="Palmer M."/>
            <person name="Chavez-Ramirez B."/>
            <person name="Beukes C."/>
            <person name="Steenkamp E.T."/>
            <person name="Hirsch A.M."/>
            <person name="Manyaka P."/>
            <person name="Maluk M."/>
            <person name="Lafos M."/>
            <person name="Crook M."/>
            <person name="Gross E."/>
            <person name="Simon M.F."/>
            <person name="Bueno dos Reis Junior F."/>
            <person name="Poole P.S."/>
            <person name="Venter S.N."/>
            <person name="James E.K."/>
        </authorList>
    </citation>
    <scope>NUCLEOTIDE SEQUENCE [LARGE SCALE GENOMIC DNA]</scope>
    <source>
        <strain evidence="1 2">GIMN1.004</strain>
    </source>
</reference>
<organism evidence="1 2">
    <name type="scientific">Trinickia dabaoshanensis</name>
    <dbReference type="NCBI Taxonomy" id="564714"/>
    <lineage>
        <taxon>Bacteria</taxon>
        <taxon>Pseudomonadati</taxon>
        <taxon>Pseudomonadota</taxon>
        <taxon>Betaproteobacteria</taxon>
        <taxon>Burkholderiales</taxon>
        <taxon>Burkholderiaceae</taxon>
        <taxon>Trinickia</taxon>
    </lineage>
</organism>
<keyword evidence="2" id="KW-1185">Reference proteome</keyword>
<dbReference type="OrthoDB" id="9107441at2"/>
<sequence>MERGERACHFGDEKPGSTRSCDCAALHDHLRRAETEIHQLTRCIQLKDQKLCELRNALANSATAHYRVEDRLQRELDSLRIKLPPELIDTHFYQPEGSASGNGVTVRLPYLTSILSVLFDAMYVFWADCDRRHPPKSSTVAHAIDERLRLSMQANGEASRSGQAYASAIRPDWVKDVDNRHRHHTIAVA</sequence>